<dbReference type="PANTHER" id="PTHR11188:SF161">
    <property type="entry name" value="PH-RESPONSE REGULATOR PROTEIN PALF_RIM8"/>
    <property type="match status" value="1"/>
</dbReference>
<evidence type="ECO:0000259" key="3">
    <source>
        <dbReference type="SMART" id="SM01017"/>
    </source>
</evidence>
<dbReference type="GO" id="GO:0005829">
    <property type="term" value="C:cytosol"/>
    <property type="evidence" value="ECO:0007669"/>
    <property type="project" value="TreeGrafter"/>
</dbReference>
<dbReference type="PANTHER" id="PTHR11188">
    <property type="entry name" value="ARRESTIN DOMAIN CONTAINING PROTEIN"/>
    <property type="match status" value="1"/>
</dbReference>
<feature type="region of interest" description="Disordered" evidence="2">
    <location>
        <begin position="231"/>
        <end position="273"/>
    </location>
</feature>
<gene>
    <name evidence="4" type="ORF">B0H63DRAFT_42517</name>
</gene>
<feature type="region of interest" description="Disordered" evidence="2">
    <location>
        <begin position="810"/>
        <end position="831"/>
    </location>
</feature>
<dbReference type="InterPro" id="IPR011021">
    <property type="entry name" value="Arrestin-like_N"/>
</dbReference>
<evidence type="ECO:0000313" key="5">
    <source>
        <dbReference type="Proteomes" id="UP001285441"/>
    </source>
</evidence>
<dbReference type="EMBL" id="JAULSW010000001">
    <property type="protein sequence ID" value="KAK3394303.1"/>
    <property type="molecule type" value="Genomic_DNA"/>
</dbReference>
<accession>A0AAE0P6I3</accession>
<feature type="compositionally biased region" description="Polar residues" evidence="2">
    <location>
        <begin position="812"/>
        <end position="822"/>
    </location>
</feature>
<feature type="compositionally biased region" description="Gly residues" evidence="2">
    <location>
        <begin position="313"/>
        <end position="329"/>
    </location>
</feature>
<feature type="compositionally biased region" description="Low complexity" evidence="2">
    <location>
        <begin position="766"/>
        <end position="778"/>
    </location>
</feature>
<dbReference type="Proteomes" id="UP001285441">
    <property type="component" value="Unassembled WGS sequence"/>
</dbReference>
<dbReference type="SUPFAM" id="SSF81296">
    <property type="entry name" value="E set domains"/>
    <property type="match status" value="1"/>
</dbReference>
<dbReference type="GO" id="GO:0030674">
    <property type="term" value="F:protein-macromolecule adaptor activity"/>
    <property type="evidence" value="ECO:0007669"/>
    <property type="project" value="TreeGrafter"/>
</dbReference>
<protein>
    <recommendedName>
        <fullName evidence="3">Arrestin C-terminal-like domain-containing protein</fullName>
    </recommendedName>
</protein>
<dbReference type="InterPro" id="IPR014752">
    <property type="entry name" value="Arrestin-like_C"/>
</dbReference>
<feature type="compositionally biased region" description="Polar residues" evidence="2">
    <location>
        <begin position="260"/>
        <end position="272"/>
    </location>
</feature>
<feature type="compositionally biased region" description="Basic and acidic residues" evidence="2">
    <location>
        <begin position="739"/>
        <end position="751"/>
    </location>
</feature>
<dbReference type="InterPro" id="IPR011022">
    <property type="entry name" value="Arrestin_C-like"/>
</dbReference>
<dbReference type="GO" id="GO:0031625">
    <property type="term" value="F:ubiquitin protein ligase binding"/>
    <property type="evidence" value="ECO:0007669"/>
    <property type="project" value="TreeGrafter"/>
</dbReference>
<dbReference type="InterPro" id="IPR050357">
    <property type="entry name" value="Arrestin_domain-protein"/>
</dbReference>
<sequence>MGPIPKTTDNSAAAPASPHASSAVSASATLEDSSSTRSFFSRFGLLPIRSRARNVADFHIRPAEPHRKYGAGDHVQGAVILTVVKPVRITHLTVSLHGYVRVYRSPGAPTSDSVNPADTPATGGPRYYGNGHASLFQDEQVLSSDGRLEPGRYEFNFDLLFPPKGLPSSIDFERGTISYVITATLTRPTSIAPTASCERKVYLVEKIDIGLLSPPRARTIYLEPISKRSKKKKPAASVAGAERTSVASDTLETAGDLESTRANANENSTEGSLSVVGEDLGQDFMTNNLRSPVHSDLRSVSGDSAASVSSGPSRGGGDATTVGPPGGSTSGKKAPIVKDRTITATIGLLKGGCLAGDVVPVRISVQHIRRIKSMHGVIVTMYRQGRIDSAPPIPLSKELTKEEARRLEKEEFYPKSKTGLGGLSLSAAGSCSVFRKDLSQAFTPLIIDPATLTASVTTSVRIPEDVFPTIKGVPGEMITFKYYIEVIVDLGGKLAKQIHLGKPGASRIGAGGAPLGPMGNPYEGGAASLASFGTSIIDTDRLRREKGVISVVFEVIVGTMNSSRVRGKGSLKLAPSVYTLPVPDPGLHNGSADEKEGWPVDYENESYMPESYTHEHMPFSSEPSQQYPYWNSVPSESIMAPYYVPPPDLRDESTLSEKERVKRAEQRLLPSQPFEPHFAGPSTSTIPEGDNIYDADDRISSINPLPVSTILRTEHLDQPEAPSAPTLEELSASTGIPSTEDKQEFERRRLLAEASAPPEFPDDYDAGGAIAGPSRAGPSAPPPATFEPSAPVLMQEEEGYGSHYTYGAAVAGSSSRLRTSAPSEPLPKYER</sequence>
<dbReference type="GO" id="GO:0070086">
    <property type="term" value="P:ubiquitin-dependent endocytosis"/>
    <property type="evidence" value="ECO:0007669"/>
    <property type="project" value="TreeGrafter"/>
</dbReference>
<comment type="caution">
    <text evidence="4">The sequence shown here is derived from an EMBL/GenBank/DDBJ whole genome shotgun (WGS) entry which is preliminary data.</text>
</comment>
<dbReference type="Gene3D" id="2.60.40.640">
    <property type="match status" value="1"/>
</dbReference>
<feature type="region of interest" description="Disordered" evidence="2">
    <location>
        <begin position="286"/>
        <end position="334"/>
    </location>
</feature>
<proteinExistence type="inferred from homology"/>
<comment type="similarity">
    <text evidence="1">Belongs to the arrestin family. PalF/RIM8 subfamily.</text>
</comment>
<feature type="region of interest" description="Disordered" evidence="2">
    <location>
        <begin position="1"/>
        <end position="28"/>
    </location>
</feature>
<dbReference type="Pfam" id="PF00339">
    <property type="entry name" value="Arrestin_N"/>
    <property type="match status" value="1"/>
</dbReference>
<reference evidence="4" key="1">
    <citation type="journal article" date="2023" name="Mol. Phylogenet. Evol.">
        <title>Genome-scale phylogeny and comparative genomics of the fungal order Sordariales.</title>
        <authorList>
            <person name="Hensen N."/>
            <person name="Bonometti L."/>
            <person name="Westerberg I."/>
            <person name="Brannstrom I.O."/>
            <person name="Guillou S."/>
            <person name="Cros-Aarteil S."/>
            <person name="Calhoun S."/>
            <person name="Haridas S."/>
            <person name="Kuo A."/>
            <person name="Mondo S."/>
            <person name="Pangilinan J."/>
            <person name="Riley R."/>
            <person name="LaButti K."/>
            <person name="Andreopoulos B."/>
            <person name="Lipzen A."/>
            <person name="Chen C."/>
            <person name="Yan M."/>
            <person name="Daum C."/>
            <person name="Ng V."/>
            <person name="Clum A."/>
            <person name="Steindorff A."/>
            <person name="Ohm R.A."/>
            <person name="Martin F."/>
            <person name="Silar P."/>
            <person name="Natvig D.O."/>
            <person name="Lalanne C."/>
            <person name="Gautier V."/>
            <person name="Ament-Velasquez S.L."/>
            <person name="Kruys A."/>
            <person name="Hutchinson M.I."/>
            <person name="Powell A.J."/>
            <person name="Barry K."/>
            <person name="Miller A.N."/>
            <person name="Grigoriev I.V."/>
            <person name="Debuchy R."/>
            <person name="Gladieux P."/>
            <person name="Hiltunen Thoren M."/>
            <person name="Johannesson H."/>
        </authorList>
    </citation>
    <scope>NUCLEOTIDE SEQUENCE</scope>
    <source>
        <strain evidence="4">CBS 232.78</strain>
    </source>
</reference>
<dbReference type="SMART" id="SM01017">
    <property type="entry name" value="Arrestin_C"/>
    <property type="match status" value="1"/>
</dbReference>
<dbReference type="InterPro" id="IPR014756">
    <property type="entry name" value="Ig_E-set"/>
</dbReference>
<evidence type="ECO:0000256" key="1">
    <source>
        <dbReference type="ARBA" id="ARBA00037950"/>
    </source>
</evidence>
<organism evidence="4 5">
    <name type="scientific">Podospora didyma</name>
    <dbReference type="NCBI Taxonomy" id="330526"/>
    <lineage>
        <taxon>Eukaryota</taxon>
        <taxon>Fungi</taxon>
        <taxon>Dikarya</taxon>
        <taxon>Ascomycota</taxon>
        <taxon>Pezizomycotina</taxon>
        <taxon>Sordariomycetes</taxon>
        <taxon>Sordariomycetidae</taxon>
        <taxon>Sordariales</taxon>
        <taxon>Podosporaceae</taxon>
        <taxon>Podospora</taxon>
    </lineage>
</organism>
<dbReference type="AlphaFoldDB" id="A0AAE0P6I3"/>
<dbReference type="GO" id="GO:0005886">
    <property type="term" value="C:plasma membrane"/>
    <property type="evidence" value="ECO:0007669"/>
    <property type="project" value="TreeGrafter"/>
</dbReference>
<evidence type="ECO:0000256" key="2">
    <source>
        <dbReference type="SAM" id="MobiDB-lite"/>
    </source>
</evidence>
<feature type="compositionally biased region" description="Low complexity" evidence="2">
    <location>
        <begin position="11"/>
        <end position="28"/>
    </location>
</feature>
<feature type="compositionally biased region" description="Low complexity" evidence="2">
    <location>
        <begin position="298"/>
        <end position="312"/>
    </location>
</feature>
<feature type="region of interest" description="Disordered" evidence="2">
    <location>
        <begin position="720"/>
        <end position="788"/>
    </location>
</feature>
<name>A0AAE0P6I3_9PEZI</name>
<feature type="domain" description="Arrestin C-terminal-like" evidence="3">
    <location>
        <begin position="338"/>
        <end position="505"/>
    </location>
</feature>
<reference evidence="4" key="2">
    <citation type="submission" date="2023-06" db="EMBL/GenBank/DDBJ databases">
        <authorList>
            <consortium name="Lawrence Berkeley National Laboratory"/>
            <person name="Haridas S."/>
            <person name="Hensen N."/>
            <person name="Bonometti L."/>
            <person name="Westerberg I."/>
            <person name="Brannstrom I.O."/>
            <person name="Guillou S."/>
            <person name="Cros-Aarteil S."/>
            <person name="Calhoun S."/>
            <person name="Kuo A."/>
            <person name="Mondo S."/>
            <person name="Pangilinan J."/>
            <person name="Riley R."/>
            <person name="LaButti K."/>
            <person name="Andreopoulos B."/>
            <person name="Lipzen A."/>
            <person name="Chen C."/>
            <person name="Yanf M."/>
            <person name="Daum C."/>
            <person name="Ng V."/>
            <person name="Clum A."/>
            <person name="Steindorff A."/>
            <person name="Ohm R."/>
            <person name="Martin F."/>
            <person name="Silar P."/>
            <person name="Natvig D."/>
            <person name="Lalanne C."/>
            <person name="Gautier V."/>
            <person name="Ament-velasquez S.L."/>
            <person name="Kruys A."/>
            <person name="Hutchinson M.I."/>
            <person name="Powell A.J."/>
            <person name="Barry K."/>
            <person name="Miller A.N."/>
            <person name="Grigoriev I.V."/>
            <person name="Debuchy R."/>
            <person name="Gladieux P."/>
            <person name="Thoren M.H."/>
            <person name="Johannesson H."/>
        </authorList>
    </citation>
    <scope>NUCLEOTIDE SEQUENCE</scope>
    <source>
        <strain evidence="4">CBS 232.78</strain>
    </source>
</reference>
<evidence type="ECO:0000313" key="4">
    <source>
        <dbReference type="EMBL" id="KAK3394303.1"/>
    </source>
</evidence>
<keyword evidence="5" id="KW-1185">Reference proteome</keyword>